<evidence type="ECO:0000256" key="1">
    <source>
        <dbReference type="SAM" id="MobiDB-lite"/>
    </source>
</evidence>
<feature type="region of interest" description="Disordered" evidence="1">
    <location>
        <begin position="1"/>
        <end position="52"/>
    </location>
</feature>
<name>A0A9W4MCG8_9ACTN</name>
<dbReference type="AlphaFoldDB" id="A0A9W4MCG8"/>
<dbReference type="Proteomes" id="UP001153328">
    <property type="component" value="Unassembled WGS sequence"/>
</dbReference>
<protein>
    <submittedName>
        <fullName evidence="2">Uncharacterized protein</fullName>
    </submittedName>
</protein>
<evidence type="ECO:0000313" key="2">
    <source>
        <dbReference type="EMBL" id="CAG7645211.1"/>
    </source>
</evidence>
<sequence>MTRPDTAPRADTPTGAYTPAARRRTEPSPYRTEPKDPMTTPSGSPTDDNVPLPEITAADLAAQPTGQLLAHAMTLIIRRIGTVPLEERPEVVRALDDVRAALFGYWVLHYHGSNAITGFCQEMPHRVVDADFFTLLDQSLDRMGDDDLLALVRDWRAELDRATAEVERQERETGTAAQGWDWERTARLLALLDAETMRGLDARYRAIGPASLDRVSGYIREHADAVFTVVK</sequence>
<accession>A0A9W4MCG8</accession>
<evidence type="ECO:0000313" key="3">
    <source>
        <dbReference type="Proteomes" id="UP001153328"/>
    </source>
</evidence>
<keyword evidence="3" id="KW-1185">Reference proteome</keyword>
<comment type="caution">
    <text evidence="2">The sequence shown here is derived from an EMBL/GenBank/DDBJ whole genome shotgun (WGS) entry which is preliminary data.</text>
</comment>
<dbReference type="EMBL" id="CAJVAX010000018">
    <property type="protein sequence ID" value="CAG7645211.1"/>
    <property type="molecule type" value="Genomic_DNA"/>
</dbReference>
<gene>
    <name evidence="2" type="ORF">SBRY_40098</name>
</gene>
<proteinExistence type="predicted"/>
<reference evidence="2" key="1">
    <citation type="submission" date="2021-06" db="EMBL/GenBank/DDBJ databases">
        <authorList>
            <person name="Arsene-Ploetze F."/>
        </authorList>
    </citation>
    <scope>NUCLEOTIDE SEQUENCE</scope>
    <source>
        <strain evidence="2">SBRY1</strain>
    </source>
</reference>
<organism evidence="2 3">
    <name type="scientific">Actinacidiphila bryophytorum</name>
    <dbReference type="NCBI Taxonomy" id="1436133"/>
    <lineage>
        <taxon>Bacteria</taxon>
        <taxon>Bacillati</taxon>
        <taxon>Actinomycetota</taxon>
        <taxon>Actinomycetes</taxon>
        <taxon>Kitasatosporales</taxon>
        <taxon>Streptomycetaceae</taxon>
        <taxon>Actinacidiphila</taxon>
    </lineage>
</organism>